<dbReference type="PATRIC" id="fig|718251.5.peg.1501"/>
<dbReference type="Proteomes" id="UP000002230">
    <property type="component" value="Chromosome"/>
</dbReference>
<protein>
    <submittedName>
        <fullName evidence="1">Uncharacterized protein</fullName>
    </submittedName>
</protein>
<gene>
    <name evidence="1" type="ordered locus">ETAF_1452</name>
</gene>
<dbReference type="HOGENOM" id="CLU_3117343_0_0_6"/>
<dbReference type="EMBL" id="CP002154">
    <property type="protein sequence ID" value="ADM41562.1"/>
    <property type="molecule type" value="Genomic_DNA"/>
</dbReference>
<dbReference type="KEGG" id="etd:ETAF_1452"/>
<evidence type="ECO:0000313" key="2">
    <source>
        <dbReference type="Proteomes" id="UP000002230"/>
    </source>
</evidence>
<keyword evidence="2" id="KW-1185">Reference proteome</keyword>
<reference evidence="1 2" key="2">
    <citation type="journal article" date="2011" name="BMC Immunol.">
        <title>Comparison of static immersion and intravenous injection systems for exposure of zebrafish embryos to the natural pathogen Edwardsiella tarda.</title>
        <authorList>
            <person name="van Soest J.J."/>
            <person name="Stockhammer O.W."/>
            <person name="Ordas A."/>
            <person name="Bloemberg G.V."/>
            <person name="Spaink H.P."/>
            <person name="Meijer A.H."/>
        </authorList>
    </citation>
    <scope>NUCLEOTIDE SEQUENCE [LARGE SCALE GENOMIC DNA]</scope>
    <source>
        <strain evidence="1 2">FL6-60</strain>
    </source>
</reference>
<accession>A0A0H3DSM5</accession>
<evidence type="ECO:0000313" key="1">
    <source>
        <dbReference type="EMBL" id="ADM41562.1"/>
    </source>
</evidence>
<name>A0A0H3DSM5_EDWTF</name>
<dbReference type="AlphaFoldDB" id="A0A0H3DSM5"/>
<organism evidence="1 2">
    <name type="scientific">Edwardsiella tarda (strain FL6-60)</name>
    <dbReference type="NCBI Taxonomy" id="718251"/>
    <lineage>
        <taxon>Bacteria</taxon>
        <taxon>Pseudomonadati</taxon>
        <taxon>Pseudomonadota</taxon>
        <taxon>Gammaproteobacteria</taxon>
        <taxon>Enterobacterales</taxon>
        <taxon>Hafniaceae</taxon>
        <taxon>Edwardsiella</taxon>
    </lineage>
</organism>
<sequence length="50" mass="5558">MAQQKIPAHIGVPVILKRPNNAFAYAAATQARKNNAYRHDSGAIRCQHQM</sequence>
<reference evidence="2" key="1">
    <citation type="submission" date="2010-08" db="EMBL/GenBank/DDBJ databases">
        <title>Genome comparisons of Edwardsiella bacteria analysed using deep sequencing technology.</title>
        <authorList>
            <person name="van Soest J.J."/>
            <person name="Henkel C.V."/>
            <person name="Jansen H.J."/>
            <person name="van den Hondel C.A.M.J.J."/>
            <person name="Bloemberg G.V."/>
            <person name="Meijer A.H."/>
            <person name="Spaink H.P."/>
        </authorList>
    </citation>
    <scope>NUCLEOTIDE SEQUENCE [LARGE SCALE GENOMIC DNA]</scope>
    <source>
        <strain evidence="2">FL6-60</strain>
    </source>
</reference>
<proteinExistence type="predicted"/>